<dbReference type="Gene3D" id="3.30.1380.10">
    <property type="match status" value="1"/>
</dbReference>
<dbReference type="EMBL" id="JAVIZC010000003">
    <property type="protein sequence ID" value="MDR6102352.1"/>
    <property type="molecule type" value="Genomic_DNA"/>
</dbReference>
<dbReference type="AlphaFoldDB" id="A0AAJ2BC58"/>
<protein>
    <submittedName>
        <fullName evidence="3">Uncharacterized protein YcbK (DUF882 family)</fullName>
    </submittedName>
</protein>
<name>A0AAJ2BC58_9HYPH</name>
<dbReference type="Proteomes" id="UP001255601">
    <property type="component" value="Unassembled WGS sequence"/>
</dbReference>
<sequence>MKMETGQQRRRSRGAVAIASAVAVSLLLLSGCVSSKTDGKDVAAVIDPAALAPEQAPDGTQTSAPADGQAARPGYVDPRMVSAATGKSAAQPMQSGASQAPQQHAGENSPNQPNGAYAMQPTGVAAGSQSIFSGGAAQTGQADMDSVPAYAPTRRIVPALKSVYSSQGHAPVEPAPQTPQDQSSSAVPAASTTVPTNSLASGKSLPDEEPSQGPQNIPMAAALFAGVPKKRGATGQDAAAAPGGLAQPAVASSRKASVSFDESHLDDDDDKPTGLMKLASMSGLTRIAPNGLVLQTNQVNVGCLKPELVRRIKQLESHYRKPAIITSGYRPPKGATHGSKHFTCEAVDIQIKGISKWDLAEYLRSLPGRGGVGTYCHTESVHMDIGESRDWNWPCRRTSTSS</sequence>
<accession>A0AAJ2BC58</accession>
<evidence type="ECO:0000313" key="3">
    <source>
        <dbReference type="EMBL" id="MDR6102352.1"/>
    </source>
</evidence>
<feature type="region of interest" description="Disordered" evidence="1">
    <location>
        <begin position="164"/>
        <end position="216"/>
    </location>
</feature>
<feature type="region of interest" description="Disordered" evidence="1">
    <location>
        <begin position="52"/>
        <end position="121"/>
    </location>
</feature>
<evidence type="ECO:0000256" key="1">
    <source>
        <dbReference type="SAM" id="MobiDB-lite"/>
    </source>
</evidence>
<dbReference type="InterPro" id="IPR009045">
    <property type="entry name" value="Zn_M74/Hedgehog-like"/>
</dbReference>
<dbReference type="PROSITE" id="PS51257">
    <property type="entry name" value="PROKAR_LIPOPROTEIN"/>
    <property type="match status" value="1"/>
</dbReference>
<reference evidence="3" key="1">
    <citation type="submission" date="2023-08" db="EMBL/GenBank/DDBJ databases">
        <title>Functional and genomic diversity of the sorghum phyllosphere microbiome.</title>
        <authorList>
            <person name="Shade A."/>
        </authorList>
    </citation>
    <scope>NUCLEOTIDE SEQUENCE</scope>
    <source>
        <strain evidence="3">SORGH_AS_0974</strain>
    </source>
</reference>
<gene>
    <name evidence="3" type="ORF">QE369_002549</name>
</gene>
<comment type="caution">
    <text evidence="3">The sequence shown here is derived from an EMBL/GenBank/DDBJ whole genome shotgun (WGS) entry which is preliminary data.</text>
</comment>
<feature type="compositionally biased region" description="Low complexity" evidence="1">
    <location>
        <begin position="238"/>
        <end position="251"/>
    </location>
</feature>
<proteinExistence type="predicted"/>
<feature type="compositionally biased region" description="Polar residues" evidence="1">
    <location>
        <begin position="91"/>
        <end position="114"/>
    </location>
</feature>
<dbReference type="Pfam" id="PF08291">
    <property type="entry name" value="Peptidase_M15_3"/>
    <property type="match status" value="1"/>
</dbReference>
<feature type="region of interest" description="Disordered" evidence="1">
    <location>
        <begin position="233"/>
        <end position="273"/>
    </location>
</feature>
<feature type="domain" description="Peptidase M15A C-terminal" evidence="2">
    <location>
        <begin position="287"/>
        <end position="384"/>
    </location>
</feature>
<dbReference type="InterPro" id="IPR013230">
    <property type="entry name" value="Peptidase_M15A_C"/>
</dbReference>
<evidence type="ECO:0000313" key="4">
    <source>
        <dbReference type="Proteomes" id="UP001255601"/>
    </source>
</evidence>
<feature type="compositionally biased region" description="Low complexity" evidence="1">
    <location>
        <begin position="183"/>
        <end position="196"/>
    </location>
</feature>
<organism evidence="3 4">
    <name type="scientific">Agrobacterium larrymoorei</name>
    <dbReference type="NCBI Taxonomy" id="160699"/>
    <lineage>
        <taxon>Bacteria</taxon>
        <taxon>Pseudomonadati</taxon>
        <taxon>Pseudomonadota</taxon>
        <taxon>Alphaproteobacteria</taxon>
        <taxon>Hyphomicrobiales</taxon>
        <taxon>Rhizobiaceae</taxon>
        <taxon>Rhizobium/Agrobacterium group</taxon>
        <taxon>Agrobacterium</taxon>
    </lineage>
</organism>
<evidence type="ECO:0000259" key="2">
    <source>
        <dbReference type="Pfam" id="PF08291"/>
    </source>
</evidence>
<dbReference type="SUPFAM" id="SSF55166">
    <property type="entry name" value="Hedgehog/DD-peptidase"/>
    <property type="match status" value="1"/>
</dbReference>